<dbReference type="InterPro" id="IPR004474">
    <property type="entry name" value="LytR_CpsA_psr"/>
</dbReference>
<protein>
    <submittedName>
        <fullName evidence="4">Cell envelope-related transcriptional attenuator</fullName>
    </submittedName>
</protein>
<keyword evidence="2" id="KW-0812">Transmembrane</keyword>
<keyword evidence="2" id="KW-1133">Transmembrane helix</keyword>
<sequence>MQQKKIIPKSKIKLAKWRIFFSRIKRRVLSHVWPVRISLILIGLVCIVVPVIFIRSLVISTNLNSYLNYVTDFIFPSIAKVKAIDDRVNILFLGKGGGDHEAPDLTDTMILISVNLRNNTVTLISLSRDIWIPELRTKLNNIYYWGNQKKPPVLRTSGPEEPGGGLALSKSVVEQVIGEDIQYGVVMDFEGFVKAIDAIGGIYVGVENSFKDEKYPIPGREDDVCGGDPLLMCRYETIVFEKGGQFMDGSTALKFARSRNAEESEGTDFARAGRQQKVISAVKNKLLDESVLFSPKKILAVKNILNEHMESDLNSREISVLARYFWRSRNATAGYVIPENLLEVAPKSTKYDNLYVLIPKSGNWDEVHTWIRGVLK</sequence>
<dbReference type="PANTHER" id="PTHR33392">
    <property type="entry name" value="POLYISOPRENYL-TEICHOIC ACID--PEPTIDOGLYCAN TEICHOIC ACID TRANSFERASE TAGU"/>
    <property type="match status" value="1"/>
</dbReference>
<keyword evidence="2" id="KW-0472">Membrane</keyword>
<dbReference type="Gene3D" id="3.40.630.190">
    <property type="entry name" value="LCP protein"/>
    <property type="match status" value="1"/>
</dbReference>
<dbReference type="AlphaFoldDB" id="A0A0H4T3N6"/>
<evidence type="ECO:0000313" key="4">
    <source>
        <dbReference type="EMBL" id="AKQ02268.1"/>
    </source>
</evidence>
<dbReference type="PANTHER" id="PTHR33392:SF6">
    <property type="entry name" value="POLYISOPRENYL-TEICHOIC ACID--PEPTIDOGLYCAN TEICHOIC ACID TRANSFERASE TAGU"/>
    <property type="match status" value="1"/>
</dbReference>
<dbReference type="InterPro" id="IPR050922">
    <property type="entry name" value="LytR/CpsA/Psr_CW_biosynth"/>
</dbReference>
<proteinExistence type="inferred from homology"/>
<feature type="domain" description="Cell envelope-related transcriptional attenuator" evidence="3">
    <location>
        <begin position="106"/>
        <end position="286"/>
    </location>
</feature>
<organism evidence="4">
    <name type="scientific">uncultured Microgenomates bacterium Rifle_16ft_4_minimus_37633</name>
    <dbReference type="NCBI Taxonomy" id="1665114"/>
    <lineage>
        <taxon>Bacteria</taxon>
        <taxon>Candidatus Microgenomatota</taxon>
        <taxon>environmental samples</taxon>
    </lineage>
</organism>
<dbReference type="Pfam" id="PF03816">
    <property type="entry name" value="LytR_cpsA_psr"/>
    <property type="match status" value="1"/>
</dbReference>
<evidence type="ECO:0000256" key="2">
    <source>
        <dbReference type="SAM" id="Phobius"/>
    </source>
</evidence>
<feature type="transmembrane region" description="Helical" evidence="2">
    <location>
        <begin position="33"/>
        <end position="54"/>
    </location>
</feature>
<accession>A0A0H4T3N6</accession>
<reference evidence="4" key="1">
    <citation type="journal article" date="2015" name="ISME J.">
        <title>Aquifer environment selects for microbial species cohorts in sediment and groundwater.</title>
        <authorList>
            <person name="Hug L.A."/>
            <person name="Thomas B.C."/>
            <person name="Brown C.T."/>
            <person name="Frischkorn K.R."/>
            <person name="Williams K.H."/>
            <person name="Tringe S.G."/>
            <person name="Banfield J.F."/>
        </authorList>
    </citation>
    <scope>NUCLEOTIDE SEQUENCE</scope>
</reference>
<evidence type="ECO:0000259" key="3">
    <source>
        <dbReference type="Pfam" id="PF03816"/>
    </source>
</evidence>
<name>A0A0H4T3N6_9BACT</name>
<evidence type="ECO:0000256" key="1">
    <source>
        <dbReference type="ARBA" id="ARBA00006068"/>
    </source>
</evidence>
<dbReference type="EMBL" id="KT006999">
    <property type="protein sequence ID" value="AKQ02268.1"/>
    <property type="molecule type" value="Genomic_DNA"/>
</dbReference>
<comment type="similarity">
    <text evidence="1">Belongs to the LytR/CpsA/Psr (LCP) family.</text>
</comment>